<dbReference type="VEuPathDB" id="GiardiaDB:QR46_3593"/>
<feature type="transmembrane region" description="Helical" evidence="1">
    <location>
        <begin position="98"/>
        <end position="124"/>
    </location>
</feature>
<dbReference type="EMBL" id="JXTI01000118">
    <property type="protein sequence ID" value="KWX12418.1"/>
    <property type="molecule type" value="Genomic_DNA"/>
</dbReference>
<feature type="transmembrane region" description="Helical" evidence="1">
    <location>
        <begin position="539"/>
        <end position="559"/>
    </location>
</feature>
<feature type="transmembrane region" description="Helical" evidence="1">
    <location>
        <begin position="66"/>
        <end position="86"/>
    </location>
</feature>
<feature type="transmembrane region" description="Helical" evidence="1">
    <location>
        <begin position="20"/>
        <end position="41"/>
    </location>
</feature>
<organism evidence="2 3">
    <name type="scientific">Giardia duodenalis assemblage B</name>
    <dbReference type="NCBI Taxonomy" id="1394984"/>
    <lineage>
        <taxon>Eukaryota</taxon>
        <taxon>Metamonada</taxon>
        <taxon>Diplomonadida</taxon>
        <taxon>Hexamitidae</taxon>
        <taxon>Giardiinae</taxon>
        <taxon>Giardia</taxon>
    </lineage>
</organism>
<gene>
    <name evidence="2" type="ORF">QR46_3593</name>
</gene>
<feature type="transmembrane region" description="Helical" evidence="1">
    <location>
        <begin position="196"/>
        <end position="220"/>
    </location>
</feature>
<evidence type="ECO:0000313" key="3">
    <source>
        <dbReference type="Proteomes" id="UP000070089"/>
    </source>
</evidence>
<feature type="transmembrane region" description="Helical" evidence="1">
    <location>
        <begin position="232"/>
        <end position="251"/>
    </location>
</feature>
<keyword evidence="1" id="KW-0812">Transmembrane</keyword>
<evidence type="ECO:0000256" key="1">
    <source>
        <dbReference type="SAM" id="Phobius"/>
    </source>
</evidence>
<protein>
    <submittedName>
        <fullName evidence="2">Uncharacterized protein</fullName>
    </submittedName>
</protein>
<accession>A0A132NQX8</accession>
<reference evidence="2 3" key="1">
    <citation type="journal article" date="2015" name="Mol. Biochem. Parasitol.">
        <title>Identification of polymorphic genes for use in assemblage B genotyping assays through comparative genomics of multiple assemblage B Giardia duodenalis isolates.</title>
        <authorList>
            <person name="Wielinga C."/>
            <person name="Thompson R.C."/>
            <person name="Monis P."/>
            <person name="Ryan U."/>
        </authorList>
    </citation>
    <scope>NUCLEOTIDE SEQUENCE [LARGE SCALE GENOMIC DNA]</scope>
    <source>
        <strain evidence="2 3">BAH15c1</strain>
    </source>
</reference>
<name>A0A132NQX8_GIAIN</name>
<sequence length="614" mass="68371">MKKMPRAGLSQQHLWFHILYKIGSALGAVALLTLGFIWVAVKLVSSKEANSIYGLIHSTKTQKLDSWIICSSLLSSSFMWVLHPIVRSVISMKTIRISALIVLIVIKLLACFFIVGMLAFYCVLIKELELDIQINAIYIFIGLLVLILTVVLAGTSFWLGLRYLRKILGGYRIVPFEPGKRIPIWFRIRRYLRVHLYPVVISINLISAFCFTMVFSPIFANILPFYHVTSTLLSNNIGTSIIVSVGGYVSYAPANSPLGIELASVILDTPFTLDCTLTGDLILAATNCYDVSKCVTSDSLESAMEMEGHEHDYGFSGMASSYDILTFSSSQITSLNTGLKYLELDPFGSIAPFLIDTPNKAYASEITGIENSYIETLKAQNMSLFIDTLLLGLSIAPYTLVRLWDRPNIGYFSNHSERIPHMNEASLQIPYAHILGTSFINLMRTLSTMTSSQLDSCGVLINNPITFHKIASYINLTHPHMKLLIPAKSMVINSLASVWLPSPVEKTAIAGVYCTFHSASYCVKAALAASNRSSFETHFLYANSFLMMITAVLINAQYIHTEYHTVYGPDATFIVNSILFFNLRVGLILYICIYCLLFCASLAIMCYSEILLKR</sequence>
<evidence type="ECO:0000313" key="2">
    <source>
        <dbReference type="EMBL" id="KWX12418.1"/>
    </source>
</evidence>
<dbReference type="OrthoDB" id="10255680at2759"/>
<dbReference type="Proteomes" id="UP000070089">
    <property type="component" value="Unassembled WGS sequence"/>
</dbReference>
<dbReference type="AlphaFoldDB" id="A0A132NQX8"/>
<keyword evidence="1" id="KW-0472">Membrane</keyword>
<comment type="caution">
    <text evidence="2">The sequence shown here is derived from an EMBL/GenBank/DDBJ whole genome shotgun (WGS) entry which is preliminary data.</text>
</comment>
<keyword evidence="1" id="KW-1133">Transmembrane helix</keyword>
<proteinExistence type="predicted"/>
<feature type="transmembrane region" description="Helical" evidence="1">
    <location>
        <begin position="587"/>
        <end position="607"/>
    </location>
</feature>
<feature type="transmembrane region" description="Helical" evidence="1">
    <location>
        <begin position="136"/>
        <end position="161"/>
    </location>
</feature>